<protein>
    <submittedName>
        <fullName evidence="2">Uncharacterized protein</fullName>
    </submittedName>
</protein>
<gene>
    <name evidence="2" type="ORF">RIMI_LOCUS12572450</name>
</gene>
<evidence type="ECO:0000313" key="2">
    <source>
        <dbReference type="EMBL" id="CAJ0949340.1"/>
    </source>
</evidence>
<reference evidence="2" key="1">
    <citation type="submission" date="2023-07" db="EMBL/GenBank/DDBJ databases">
        <authorList>
            <person name="Stuckert A."/>
        </authorList>
    </citation>
    <scope>NUCLEOTIDE SEQUENCE</scope>
</reference>
<dbReference type="Pfam" id="PF05760">
    <property type="entry name" value="IER"/>
    <property type="match status" value="1"/>
</dbReference>
<proteinExistence type="inferred from homology"/>
<evidence type="ECO:0000256" key="1">
    <source>
        <dbReference type="ARBA" id="ARBA00006186"/>
    </source>
</evidence>
<accession>A0ABN9LTK6</accession>
<keyword evidence="3" id="KW-1185">Reference proteome</keyword>
<evidence type="ECO:0000313" key="3">
    <source>
        <dbReference type="Proteomes" id="UP001176940"/>
    </source>
</evidence>
<sequence length="350" mass="38911">MRRVFPDRSMSFYLAEMLSFRKINNPVYEYDAVIPDVLNEQIWNHPVVQRGREDILRAVSPIFYSGAPYWSENCETAIQKFDLRFHSGFTTAPMENRSENRRKTALYLSERYAELYRRQPFPPQPMECAPVEEIPELSPLQIPEEEDEMQQLPRIQPDMLEPVEEPLELPPCALAPHPAKDLLHGGSFYPRSCCSEASASAGAHCSQTTVLDLDTHVVTTVENGFLHQDCCASQCPCHGAPCPAALRRLPSAGIPRRGYSYSGGGPGEDDDLEPHCVPCKRGRYEDFCPQLAPPEPADSSNISNLISIFGSGFSGLMSRQAEPEPSVNGHLCGKQALASLGAWTRAIVAF</sequence>
<dbReference type="PANTHER" id="PTHR15895">
    <property type="entry name" value="IMMEDIATE EARLY RESPONSE GENE"/>
    <property type="match status" value="1"/>
</dbReference>
<comment type="caution">
    <text evidence="2">The sequence shown here is derived from an EMBL/GenBank/DDBJ whole genome shotgun (WGS) entry which is preliminary data.</text>
</comment>
<comment type="similarity">
    <text evidence="1">Belongs to the IER family.</text>
</comment>
<organism evidence="2 3">
    <name type="scientific">Ranitomeya imitator</name>
    <name type="common">mimic poison frog</name>
    <dbReference type="NCBI Taxonomy" id="111125"/>
    <lineage>
        <taxon>Eukaryota</taxon>
        <taxon>Metazoa</taxon>
        <taxon>Chordata</taxon>
        <taxon>Craniata</taxon>
        <taxon>Vertebrata</taxon>
        <taxon>Euteleostomi</taxon>
        <taxon>Amphibia</taxon>
        <taxon>Batrachia</taxon>
        <taxon>Anura</taxon>
        <taxon>Neobatrachia</taxon>
        <taxon>Hyloidea</taxon>
        <taxon>Dendrobatidae</taxon>
        <taxon>Dendrobatinae</taxon>
        <taxon>Ranitomeya</taxon>
    </lineage>
</organism>
<dbReference type="EMBL" id="CAUEEQ010030018">
    <property type="protein sequence ID" value="CAJ0949340.1"/>
    <property type="molecule type" value="Genomic_DNA"/>
</dbReference>
<dbReference type="Proteomes" id="UP001176940">
    <property type="component" value="Unassembled WGS sequence"/>
</dbReference>
<name>A0ABN9LTK6_9NEOB</name>
<dbReference type="InterPro" id="IPR008653">
    <property type="entry name" value="IER"/>
</dbReference>